<keyword evidence="2 5" id="KW-0812">Transmembrane</keyword>
<evidence type="ECO:0000256" key="1">
    <source>
        <dbReference type="ARBA" id="ARBA00004141"/>
    </source>
</evidence>
<dbReference type="GO" id="GO:0005886">
    <property type="term" value="C:plasma membrane"/>
    <property type="evidence" value="ECO:0007669"/>
    <property type="project" value="UniProtKB-ARBA"/>
</dbReference>
<dbReference type="Pfam" id="PF02361">
    <property type="entry name" value="CbiQ"/>
    <property type="match status" value="1"/>
</dbReference>
<keyword evidence="3 5" id="KW-1133">Transmembrane helix</keyword>
<evidence type="ECO:0000256" key="3">
    <source>
        <dbReference type="ARBA" id="ARBA00022989"/>
    </source>
</evidence>
<evidence type="ECO:0000313" key="7">
    <source>
        <dbReference type="Proteomes" id="UP000675968"/>
    </source>
</evidence>
<evidence type="ECO:0000256" key="4">
    <source>
        <dbReference type="ARBA" id="ARBA00023136"/>
    </source>
</evidence>
<evidence type="ECO:0000313" key="6">
    <source>
        <dbReference type="EMBL" id="MBS3062022.1"/>
    </source>
</evidence>
<keyword evidence="4 5" id="KW-0472">Membrane</keyword>
<organism evidence="6 7">
    <name type="scientific">Candidatus Iainarchaeum sp</name>
    <dbReference type="NCBI Taxonomy" id="3101447"/>
    <lineage>
        <taxon>Archaea</taxon>
        <taxon>Candidatus Iainarchaeota</taxon>
        <taxon>Candidatus Iainarchaeia</taxon>
        <taxon>Candidatus Iainarchaeales</taxon>
        <taxon>Candidatus Iainarchaeaceae</taxon>
        <taxon>Candidatus Iainarchaeum</taxon>
    </lineage>
</organism>
<protein>
    <recommendedName>
        <fullName evidence="8">Energy-coupling factor transporter transmembrane protein EcfT</fullName>
    </recommendedName>
</protein>
<dbReference type="CDD" id="cd16914">
    <property type="entry name" value="EcfT"/>
    <property type="match status" value="1"/>
</dbReference>
<dbReference type="AlphaFoldDB" id="A0A8T4L7Z1"/>
<feature type="transmembrane region" description="Helical" evidence="5">
    <location>
        <begin position="97"/>
        <end position="116"/>
    </location>
</feature>
<reference evidence="6" key="2">
    <citation type="submission" date="2021-05" db="EMBL/GenBank/DDBJ databases">
        <title>Protein family content uncovers lineage relationships and bacterial pathway maintenance mechanisms in DPANN archaea.</title>
        <authorList>
            <person name="Castelle C.J."/>
            <person name="Meheust R."/>
            <person name="Jaffe A.L."/>
            <person name="Seitz K."/>
            <person name="Gong X."/>
            <person name="Baker B.J."/>
            <person name="Banfield J.F."/>
        </authorList>
    </citation>
    <scope>NUCLEOTIDE SEQUENCE</scope>
    <source>
        <strain evidence="6">RIFCSPLOWO2_01_FULL_AR10_48_17</strain>
    </source>
</reference>
<dbReference type="EMBL" id="JAGVWC010000012">
    <property type="protein sequence ID" value="MBS3062022.1"/>
    <property type="molecule type" value="Genomic_DNA"/>
</dbReference>
<name>A0A8T4L7Z1_9ARCH</name>
<feature type="transmembrane region" description="Helical" evidence="5">
    <location>
        <begin position="20"/>
        <end position="50"/>
    </location>
</feature>
<gene>
    <name evidence="6" type="ORF">J4215_05565</name>
</gene>
<accession>A0A8T4L7Z1</accession>
<reference evidence="6" key="1">
    <citation type="submission" date="2021-03" db="EMBL/GenBank/DDBJ databases">
        <authorList>
            <person name="Jaffe A."/>
        </authorList>
    </citation>
    <scope>NUCLEOTIDE SEQUENCE</scope>
    <source>
        <strain evidence="6">RIFCSPLOWO2_01_FULL_AR10_48_17</strain>
    </source>
</reference>
<sequence length="198" mass="22979">MFRFNRKTVLSPYPAELKFALFAGVNILAFVLHAPWALILLAAFGFGCLLIIRYESLLQLVLGLGMFLFFVDVWFFIFFSDFLPIDRFLLETNLRMTVVFFSAAVFSTVTDPFDILKLLRRLKIPEAVSLPVYIVLRFLPEIERQFEDIKAIQRLKGATWKNPGLLIARHLIPLTFVVLERANELSIAYYLRRKNGRI</sequence>
<evidence type="ECO:0008006" key="8">
    <source>
        <dbReference type="Google" id="ProtNLM"/>
    </source>
</evidence>
<evidence type="ECO:0000256" key="5">
    <source>
        <dbReference type="SAM" id="Phobius"/>
    </source>
</evidence>
<feature type="transmembrane region" description="Helical" evidence="5">
    <location>
        <begin position="57"/>
        <end position="77"/>
    </location>
</feature>
<dbReference type="InterPro" id="IPR003339">
    <property type="entry name" value="ABC/ECF_trnsptr_transmembrane"/>
</dbReference>
<dbReference type="Proteomes" id="UP000675968">
    <property type="component" value="Unassembled WGS sequence"/>
</dbReference>
<comment type="caution">
    <text evidence="6">The sequence shown here is derived from an EMBL/GenBank/DDBJ whole genome shotgun (WGS) entry which is preliminary data.</text>
</comment>
<evidence type="ECO:0000256" key="2">
    <source>
        <dbReference type="ARBA" id="ARBA00022692"/>
    </source>
</evidence>
<comment type="subcellular location">
    <subcellularLocation>
        <location evidence="1">Membrane</location>
        <topology evidence="1">Multi-pass membrane protein</topology>
    </subcellularLocation>
</comment>
<proteinExistence type="predicted"/>